<dbReference type="EMBL" id="AMQN01006520">
    <property type="status" value="NOT_ANNOTATED_CDS"/>
    <property type="molecule type" value="Genomic_DNA"/>
</dbReference>
<dbReference type="Proteomes" id="UP000014760">
    <property type="component" value="Unassembled WGS sequence"/>
</dbReference>
<gene>
    <name evidence="1" type="ORF">CAPTEDRAFT_200104</name>
</gene>
<accession>R7USD9</accession>
<dbReference type="AlphaFoldDB" id="R7USD9"/>
<proteinExistence type="predicted"/>
<organism evidence="1">
    <name type="scientific">Capitella teleta</name>
    <name type="common">Polychaete worm</name>
    <dbReference type="NCBI Taxonomy" id="283909"/>
    <lineage>
        <taxon>Eukaryota</taxon>
        <taxon>Metazoa</taxon>
        <taxon>Spiralia</taxon>
        <taxon>Lophotrochozoa</taxon>
        <taxon>Annelida</taxon>
        <taxon>Polychaeta</taxon>
        <taxon>Sedentaria</taxon>
        <taxon>Scolecida</taxon>
        <taxon>Capitellidae</taxon>
        <taxon>Capitella</taxon>
    </lineage>
</organism>
<reference evidence="3" key="1">
    <citation type="submission" date="2012-12" db="EMBL/GenBank/DDBJ databases">
        <authorList>
            <person name="Hellsten U."/>
            <person name="Grimwood J."/>
            <person name="Chapman J.A."/>
            <person name="Shapiro H."/>
            <person name="Aerts A."/>
            <person name="Otillar R.P."/>
            <person name="Terry A.Y."/>
            <person name="Boore J.L."/>
            <person name="Simakov O."/>
            <person name="Marletaz F."/>
            <person name="Cho S.-J."/>
            <person name="Edsinger-Gonzales E."/>
            <person name="Havlak P."/>
            <person name="Kuo D.-H."/>
            <person name="Larsson T."/>
            <person name="Lv J."/>
            <person name="Arendt D."/>
            <person name="Savage R."/>
            <person name="Osoegawa K."/>
            <person name="de Jong P."/>
            <person name="Lindberg D.R."/>
            <person name="Seaver E.C."/>
            <person name="Weisblat D.A."/>
            <person name="Putnam N.H."/>
            <person name="Grigoriev I.V."/>
            <person name="Rokhsar D.S."/>
        </authorList>
    </citation>
    <scope>NUCLEOTIDE SEQUENCE</scope>
    <source>
        <strain evidence="3">I ESC-2004</strain>
    </source>
</reference>
<sequence>MVFFQSIWQSPIIHHAAVGYTVFKPKLAQILINKTYSTRNRLDFTGMHLLEYWRLNIRPQERPALWLLCKNNREIRSKIHVAESRKFITDKWDDLSNAAIVELQEDDMEAILKQHECQEENFLRLQSWVKSVDGGEERFSRMLENVKLSKCCRSFLQDTVMDEEFLQNKKGIQVIQQALKDISISA</sequence>
<protein>
    <submittedName>
        <fullName evidence="1 2">Uncharacterized protein</fullName>
    </submittedName>
</protein>
<keyword evidence="3" id="KW-1185">Reference proteome</keyword>
<evidence type="ECO:0000313" key="2">
    <source>
        <dbReference type="EnsemblMetazoa" id="CapteP200104"/>
    </source>
</evidence>
<name>R7USD9_CAPTE</name>
<dbReference type="EMBL" id="KB298546">
    <property type="protein sequence ID" value="ELU09100.1"/>
    <property type="molecule type" value="Genomic_DNA"/>
</dbReference>
<evidence type="ECO:0000313" key="3">
    <source>
        <dbReference type="Proteomes" id="UP000014760"/>
    </source>
</evidence>
<reference evidence="2" key="3">
    <citation type="submission" date="2015-06" db="UniProtKB">
        <authorList>
            <consortium name="EnsemblMetazoa"/>
        </authorList>
    </citation>
    <scope>IDENTIFICATION</scope>
</reference>
<reference evidence="1 3" key="2">
    <citation type="journal article" date="2013" name="Nature">
        <title>Insights into bilaterian evolution from three spiralian genomes.</title>
        <authorList>
            <person name="Simakov O."/>
            <person name="Marletaz F."/>
            <person name="Cho S.J."/>
            <person name="Edsinger-Gonzales E."/>
            <person name="Havlak P."/>
            <person name="Hellsten U."/>
            <person name="Kuo D.H."/>
            <person name="Larsson T."/>
            <person name="Lv J."/>
            <person name="Arendt D."/>
            <person name="Savage R."/>
            <person name="Osoegawa K."/>
            <person name="de Jong P."/>
            <person name="Grimwood J."/>
            <person name="Chapman J.A."/>
            <person name="Shapiro H."/>
            <person name="Aerts A."/>
            <person name="Otillar R.P."/>
            <person name="Terry A.Y."/>
            <person name="Boore J.L."/>
            <person name="Grigoriev I.V."/>
            <person name="Lindberg D.R."/>
            <person name="Seaver E.C."/>
            <person name="Weisblat D.A."/>
            <person name="Putnam N.H."/>
            <person name="Rokhsar D.S."/>
        </authorList>
    </citation>
    <scope>NUCLEOTIDE SEQUENCE</scope>
    <source>
        <strain evidence="1 3">I ESC-2004</strain>
    </source>
</reference>
<dbReference type="HOGENOM" id="CLU_1455746_0_0_1"/>
<dbReference type="EnsemblMetazoa" id="CapteT200104">
    <property type="protein sequence ID" value="CapteP200104"/>
    <property type="gene ID" value="CapteG200104"/>
</dbReference>
<evidence type="ECO:0000313" key="1">
    <source>
        <dbReference type="EMBL" id="ELU09100.1"/>
    </source>
</evidence>